<dbReference type="InterPro" id="IPR029063">
    <property type="entry name" value="SAM-dependent_MTases_sf"/>
</dbReference>
<dbReference type="OrthoDB" id="240750at2"/>
<reference evidence="2 3" key="1">
    <citation type="journal article" date="2009" name="Stand. Genomic Sci.">
        <title>Complete genome sequence of Acidimicrobium ferrooxidans type strain (ICP).</title>
        <authorList>
            <person name="Clum A."/>
            <person name="Nolan M."/>
            <person name="Lang E."/>
            <person name="Glavina Del Rio T."/>
            <person name="Tice H."/>
            <person name="Copeland A."/>
            <person name="Cheng J.F."/>
            <person name="Lucas S."/>
            <person name="Chen F."/>
            <person name="Bruce D."/>
            <person name="Goodwin L."/>
            <person name="Pitluck S."/>
            <person name="Ivanova N."/>
            <person name="Mavrommatis K."/>
            <person name="Mikhailova N."/>
            <person name="Pati A."/>
            <person name="Chen A."/>
            <person name="Palaniappan K."/>
            <person name="Goker M."/>
            <person name="Spring S."/>
            <person name="Land M."/>
            <person name="Hauser L."/>
            <person name="Chang Y.J."/>
            <person name="Jeffries C.C."/>
            <person name="Chain P."/>
            <person name="Bristow J."/>
            <person name="Eisen J.A."/>
            <person name="Markowitz V."/>
            <person name="Hugenholtz P."/>
            <person name="Kyrpides N.C."/>
            <person name="Klenk H.P."/>
            <person name="Lapidus A."/>
        </authorList>
    </citation>
    <scope>NUCLEOTIDE SEQUENCE [LARGE SCALE GENOMIC DNA]</scope>
    <source>
        <strain evidence="3">DSM 10331 / JCM 15462 / NBRC 103882 / ICP</strain>
    </source>
</reference>
<gene>
    <name evidence="2" type="ordered locus">Afer_0492</name>
</gene>
<accession>C7M365</accession>
<dbReference type="KEGG" id="afo:Afer_0492"/>
<name>C7M365_ACIFD</name>
<dbReference type="SUPFAM" id="SSF53335">
    <property type="entry name" value="S-adenosyl-L-methionine-dependent methyltransferases"/>
    <property type="match status" value="1"/>
</dbReference>
<dbReference type="eggNOG" id="COG4122">
    <property type="taxonomic scope" value="Bacteria"/>
</dbReference>
<dbReference type="EMBL" id="CP001631">
    <property type="protein sequence ID" value="ACU53459.1"/>
    <property type="molecule type" value="Genomic_DNA"/>
</dbReference>
<proteinExistence type="predicted"/>
<sequence length="267" mass="28755">MRARARGPSASPPGGHDHGRRDGTRDPAGAPEGAAGRQRHERDDDPAKLHADQPRRDGPAALADLLPGFFPADELRALIEAARVAPRAGGWLVELGSYCGRSTVRLGSVARERGLRLLAVDHHRGSIEMRPPFPWADPRLLDGDLGSPDSLGTLRDALALADLERHVTLWVGDGRGLIDLVRPVAGFVLVDGGHDARSCHLDLELARRFLVPGGLLAVHDVFEDPADGGQAPWRMLTAALHLGFDLVERTGSLAIARRATRPRRGPR</sequence>
<dbReference type="AlphaFoldDB" id="C7M365"/>
<evidence type="ECO:0000256" key="1">
    <source>
        <dbReference type="SAM" id="MobiDB-lite"/>
    </source>
</evidence>
<evidence type="ECO:0008006" key="4">
    <source>
        <dbReference type="Google" id="ProtNLM"/>
    </source>
</evidence>
<feature type="compositionally biased region" description="Basic and acidic residues" evidence="1">
    <location>
        <begin position="15"/>
        <end position="25"/>
    </location>
</feature>
<feature type="compositionally biased region" description="Basic and acidic residues" evidence="1">
    <location>
        <begin position="38"/>
        <end position="58"/>
    </location>
</feature>
<feature type="region of interest" description="Disordered" evidence="1">
    <location>
        <begin position="1"/>
        <end position="62"/>
    </location>
</feature>
<organism evidence="2 3">
    <name type="scientific">Acidimicrobium ferrooxidans (strain DSM 10331 / JCM 15462 / NBRC 103882 / ICP)</name>
    <dbReference type="NCBI Taxonomy" id="525909"/>
    <lineage>
        <taxon>Bacteria</taxon>
        <taxon>Bacillati</taxon>
        <taxon>Actinomycetota</taxon>
        <taxon>Acidimicrobiia</taxon>
        <taxon>Acidimicrobiales</taxon>
        <taxon>Acidimicrobiaceae</taxon>
        <taxon>Acidimicrobium</taxon>
    </lineage>
</organism>
<dbReference type="HOGENOM" id="CLU_090900_0_0_11"/>
<evidence type="ECO:0000313" key="2">
    <source>
        <dbReference type="EMBL" id="ACU53459.1"/>
    </source>
</evidence>
<protein>
    <recommendedName>
        <fullName evidence="4">Class I SAM-dependent methyltransferase</fullName>
    </recommendedName>
</protein>
<dbReference type="STRING" id="525909.Afer_0492"/>
<evidence type="ECO:0000313" key="3">
    <source>
        <dbReference type="Proteomes" id="UP000000771"/>
    </source>
</evidence>
<keyword evidence="3" id="KW-1185">Reference proteome</keyword>
<dbReference type="RefSeq" id="WP_015797958.1">
    <property type="nucleotide sequence ID" value="NC_013124.1"/>
</dbReference>
<dbReference type="Pfam" id="PF13578">
    <property type="entry name" value="Methyltransf_24"/>
    <property type="match status" value="1"/>
</dbReference>
<dbReference type="Proteomes" id="UP000000771">
    <property type="component" value="Chromosome"/>
</dbReference>
<dbReference type="Gene3D" id="3.40.50.150">
    <property type="entry name" value="Vaccinia Virus protein VP39"/>
    <property type="match status" value="1"/>
</dbReference>